<comment type="caution">
    <text evidence="1">The sequence shown here is derived from an EMBL/GenBank/DDBJ whole genome shotgun (WGS) entry which is preliminary data.</text>
</comment>
<gene>
    <name evidence="1" type="ORF">APG10_00165</name>
</gene>
<organism evidence="1 2">
    <name type="scientific">Candidatus Methanofastidiosum methylothiophilum</name>
    <dbReference type="NCBI Taxonomy" id="1705564"/>
    <lineage>
        <taxon>Archaea</taxon>
        <taxon>Methanobacteriati</taxon>
        <taxon>Methanobacteriota</taxon>
        <taxon>Stenosarchaea group</taxon>
        <taxon>Candidatus Methanofastidiosia</taxon>
        <taxon>Candidatus Methanofastidiosales</taxon>
        <taxon>Candidatus Methanofastidiosaceae</taxon>
        <taxon>Candidatus Methanofastidiosum</taxon>
    </lineage>
</organism>
<sequence length="239" mass="27814">MLIAVRNKKKKDEVEILEVRTGKIIVKYILVLAQDGERFVPKKFRKIEDEKEITLMPKESLKLLRSDTIYISKDHFVEDILNLFINMLKSYGAKFDFISLCKFCLIDNRINTKGTPYTYRSEPICEICAKSEITKDLTYKGIKDTKLAEKLLKRYSDVDRVLMVFDPKFDPTKDSSITMYDRIDSSPLDIKIYKISDLDIFDEFKDRFLVAESAPRNDRLSCSLRKMASSRSALLAMMV</sequence>
<protein>
    <submittedName>
        <fullName evidence="1">Uncharacterized protein</fullName>
    </submittedName>
</protein>
<evidence type="ECO:0000313" key="2">
    <source>
        <dbReference type="Proteomes" id="UP000092401"/>
    </source>
</evidence>
<dbReference type="AlphaFoldDB" id="A0A150IN97"/>
<dbReference type="Proteomes" id="UP000092401">
    <property type="component" value="Unassembled WGS sequence"/>
</dbReference>
<proteinExistence type="predicted"/>
<reference evidence="1 2" key="1">
    <citation type="journal article" date="2016" name="ISME J.">
        <title>Chasing the elusive Euryarchaeota class WSA2: genomes reveal a uniquely fastidious methyl-reducing methanogen.</title>
        <authorList>
            <person name="Nobu M.K."/>
            <person name="Narihiro T."/>
            <person name="Kuroda K."/>
            <person name="Mei R."/>
            <person name="Liu W.T."/>
        </authorList>
    </citation>
    <scope>NUCLEOTIDE SEQUENCE [LARGE SCALE GENOMIC DNA]</scope>
    <source>
        <strain evidence="1">B03fssc0709_Meth_Bin005</strain>
    </source>
</reference>
<dbReference type="EMBL" id="LNGE01000002">
    <property type="protein sequence ID" value="KYC46295.1"/>
    <property type="molecule type" value="Genomic_DNA"/>
</dbReference>
<accession>A0A150IN97</accession>
<evidence type="ECO:0000313" key="1">
    <source>
        <dbReference type="EMBL" id="KYC46295.1"/>
    </source>
</evidence>
<name>A0A150IN97_9EURY</name>